<dbReference type="RefSeq" id="WP_018433037.1">
    <property type="nucleotide sequence ID" value="NZ_JACHDD010000017.1"/>
</dbReference>
<evidence type="ECO:0000256" key="4">
    <source>
        <dbReference type="ARBA" id="ARBA00022553"/>
    </source>
</evidence>
<accession>A0A6I1Q2C8</accession>
<keyword evidence="5" id="KW-0808">Transferase</keyword>
<evidence type="ECO:0000256" key="1">
    <source>
        <dbReference type="ARBA" id="ARBA00000085"/>
    </source>
</evidence>
<feature type="compositionally biased region" description="Basic and acidic residues" evidence="13">
    <location>
        <begin position="443"/>
        <end position="454"/>
    </location>
</feature>
<evidence type="ECO:0000256" key="2">
    <source>
        <dbReference type="ARBA" id="ARBA00004141"/>
    </source>
</evidence>
<dbReference type="PANTHER" id="PTHR45436">
    <property type="entry name" value="SENSOR HISTIDINE KINASE YKOH"/>
    <property type="match status" value="1"/>
</dbReference>
<dbReference type="InterPro" id="IPR004358">
    <property type="entry name" value="Sig_transdc_His_kin-like_C"/>
</dbReference>
<protein>
    <recommendedName>
        <fullName evidence="3">histidine kinase</fullName>
        <ecNumber evidence="3">2.7.13.3</ecNumber>
    </recommendedName>
</protein>
<dbReference type="Gene3D" id="3.30.565.10">
    <property type="entry name" value="Histidine kinase-like ATPase, C-terminal domain"/>
    <property type="match status" value="1"/>
</dbReference>
<dbReference type="GO" id="GO:0005524">
    <property type="term" value="F:ATP binding"/>
    <property type="evidence" value="ECO:0007669"/>
    <property type="project" value="UniProtKB-KW"/>
</dbReference>
<evidence type="ECO:0000256" key="5">
    <source>
        <dbReference type="ARBA" id="ARBA00022679"/>
    </source>
</evidence>
<evidence type="ECO:0000256" key="10">
    <source>
        <dbReference type="ARBA" id="ARBA00022989"/>
    </source>
</evidence>
<sequence>MRSLRRRLLMWLLPATLLMGLLASAATYWGALAELDELLYDQLKAVAQHVVVEPDGRLSLRGMQGANEDRLSGEQSHAVLLQVWQGTTRVFSSDLDSPLPPPTGAGLADLTVNGHLWHTYVSRNGDMLVRVAQVKRARWEALAEIAMHLFWPVLSLLPVLALFLWFGIGNGLRPLRDIAANLKRRDAHNMQEIDTAAMPGEVKPLVDALNDLLVRLDRAFTAQRDFIADAAHELRTPIMGLGLQVDLLPKATNRDEREAIIRQIGVGTARLAHLAEQLLTLARLAPESNPPAFDVVDLTSLARAVVGERARLAEAARLDLGLVAPTAVKIRGNTDGLRILLNNLVDNAIRYAGEHARVDVHVEMEGGCGTLEVCDTGPGIPENDRERVWERFYRGNGHAAPGSGLGLSIVRRIAEQHGAVLSLGRGANGRGLQVHLRFPPAGPEDRTPDMRRTTGIDASVASTEDTVRP</sequence>
<evidence type="ECO:0000256" key="9">
    <source>
        <dbReference type="ARBA" id="ARBA00022840"/>
    </source>
</evidence>
<proteinExistence type="predicted"/>
<gene>
    <name evidence="15" type="ORF">HDG40_007191</name>
</gene>
<feature type="region of interest" description="Disordered" evidence="13">
    <location>
        <begin position="439"/>
        <end position="469"/>
    </location>
</feature>
<keyword evidence="4" id="KW-0597">Phosphoprotein</keyword>
<keyword evidence="16" id="KW-1185">Reference proteome</keyword>
<evidence type="ECO:0000256" key="12">
    <source>
        <dbReference type="ARBA" id="ARBA00023136"/>
    </source>
</evidence>
<reference evidence="15 16" key="1">
    <citation type="submission" date="2020-08" db="EMBL/GenBank/DDBJ databases">
        <title>Genomic Encyclopedia of Type Strains, Phase IV (KMG-V): Genome sequencing to study the core and pangenomes of soil and plant-associated prokaryotes.</title>
        <authorList>
            <person name="Whitman W."/>
        </authorList>
    </citation>
    <scope>NUCLEOTIDE SEQUENCE [LARGE SCALE GENOMIC DNA]</scope>
    <source>
        <strain evidence="15 16">JPY158</strain>
    </source>
</reference>
<dbReference type="Proteomes" id="UP000592780">
    <property type="component" value="Unassembled WGS sequence"/>
</dbReference>
<dbReference type="GO" id="GO:0005886">
    <property type="term" value="C:plasma membrane"/>
    <property type="evidence" value="ECO:0007669"/>
    <property type="project" value="TreeGrafter"/>
</dbReference>
<dbReference type="Pfam" id="PF00512">
    <property type="entry name" value="HisKA"/>
    <property type="match status" value="1"/>
</dbReference>
<comment type="catalytic activity">
    <reaction evidence="1">
        <text>ATP + protein L-histidine = ADP + protein N-phospho-L-histidine.</text>
        <dbReference type="EC" id="2.7.13.3"/>
    </reaction>
</comment>
<dbReference type="PROSITE" id="PS50885">
    <property type="entry name" value="HAMP"/>
    <property type="match status" value="1"/>
</dbReference>
<keyword evidence="11" id="KW-0902">Two-component regulatory system</keyword>
<keyword evidence="6 14" id="KW-0812">Transmembrane</keyword>
<dbReference type="SUPFAM" id="SSF47384">
    <property type="entry name" value="Homodimeric domain of signal transducing histidine kinase"/>
    <property type="match status" value="1"/>
</dbReference>
<evidence type="ECO:0000256" key="6">
    <source>
        <dbReference type="ARBA" id="ARBA00022692"/>
    </source>
</evidence>
<dbReference type="InterPro" id="IPR005467">
    <property type="entry name" value="His_kinase_dom"/>
</dbReference>
<evidence type="ECO:0000256" key="3">
    <source>
        <dbReference type="ARBA" id="ARBA00012438"/>
    </source>
</evidence>
<evidence type="ECO:0000256" key="7">
    <source>
        <dbReference type="ARBA" id="ARBA00022741"/>
    </source>
</evidence>
<dbReference type="OrthoDB" id="8554694at2"/>
<dbReference type="SMART" id="SM00388">
    <property type="entry name" value="HisKA"/>
    <property type="match status" value="1"/>
</dbReference>
<keyword evidence="9" id="KW-0067">ATP-binding</keyword>
<dbReference type="AlphaFoldDB" id="A0A6I1Q2C8"/>
<dbReference type="Gene3D" id="1.10.287.130">
    <property type="match status" value="1"/>
</dbReference>
<comment type="caution">
    <text evidence="15">The sequence shown here is derived from an EMBL/GenBank/DDBJ whole genome shotgun (WGS) entry which is preliminary data.</text>
</comment>
<dbReference type="GO" id="GO:0000155">
    <property type="term" value="F:phosphorelay sensor kinase activity"/>
    <property type="evidence" value="ECO:0007669"/>
    <property type="project" value="InterPro"/>
</dbReference>
<evidence type="ECO:0000256" key="14">
    <source>
        <dbReference type="SAM" id="Phobius"/>
    </source>
</evidence>
<dbReference type="EMBL" id="JACHDD010000017">
    <property type="protein sequence ID" value="MBB5428996.1"/>
    <property type="molecule type" value="Genomic_DNA"/>
</dbReference>
<dbReference type="Pfam" id="PF02518">
    <property type="entry name" value="HATPase_c"/>
    <property type="match status" value="1"/>
</dbReference>
<dbReference type="SUPFAM" id="SSF55874">
    <property type="entry name" value="ATPase domain of HSP90 chaperone/DNA topoisomerase II/histidine kinase"/>
    <property type="match status" value="1"/>
</dbReference>
<dbReference type="InterPro" id="IPR036097">
    <property type="entry name" value="HisK_dim/P_sf"/>
</dbReference>
<dbReference type="InterPro" id="IPR036890">
    <property type="entry name" value="HATPase_C_sf"/>
</dbReference>
<dbReference type="PROSITE" id="PS50109">
    <property type="entry name" value="HIS_KIN"/>
    <property type="match status" value="1"/>
</dbReference>
<dbReference type="InterPro" id="IPR003660">
    <property type="entry name" value="HAMP_dom"/>
</dbReference>
<dbReference type="CDD" id="cd00082">
    <property type="entry name" value="HisKA"/>
    <property type="match status" value="1"/>
</dbReference>
<keyword evidence="7" id="KW-0547">Nucleotide-binding</keyword>
<dbReference type="PANTHER" id="PTHR45436:SF14">
    <property type="entry name" value="SENSOR PROTEIN QSEC"/>
    <property type="match status" value="1"/>
</dbReference>
<evidence type="ECO:0000256" key="13">
    <source>
        <dbReference type="SAM" id="MobiDB-lite"/>
    </source>
</evidence>
<dbReference type="CDD" id="cd00075">
    <property type="entry name" value="HATPase"/>
    <property type="match status" value="1"/>
</dbReference>
<dbReference type="SMART" id="SM00387">
    <property type="entry name" value="HATPase_c"/>
    <property type="match status" value="1"/>
</dbReference>
<comment type="subcellular location">
    <subcellularLocation>
        <location evidence="2">Membrane</location>
        <topology evidence="2">Multi-pass membrane protein</topology>
    </subcellularLocation>
</comment>
<dbReference type="InterPro" id="IPR050428">
    <property type="entry name" value="TCS_sensor_his_kinase"/>
</dbReference>
<feature type="transmembrane region" description="Helical" evidence="14">
    <location>
        <begin position="149"/>
        <end position="168"/>
    </location>
</feature>
<evidence type="ECO:0000313" key="16">
    <source>
        <dbReference type="Proteomes" id="UP000592780"/>
    </source>
</evidence>
<dbReference type="EC" id="2.7.13.3" evidence="3"/>
<dbReference type="PRINTS" id="PR00344">
    <property type="entry name" value="BCTRLSENSOR"/>
</dbReference>
<organism evidence="15 16">
    <name type="scientific">Paraburkholderia atlantica</name>
    <dbReference type="NCBI Taxonomy" id="2654982"/>
    <lineage>
        <taxon>Bacteria</taxon>
        <taxon>Pseudomonadati</taxon>
        <taxon>Pseudomonadota</taxon>
        <taxon>Betaproteobacteria</taxon>
        <taxon>Burkholderiales</taxon>
        <taxon>Burkholderiaceae</taxon>
        <taxon>Paraburkholderia</taxon>
    </lineage>
</organism>
<dbReference type="InterPro" id="IPR003661">
    <property type="entry name" value="HisK_dim/P_dom"/>
</dbReference>
<keyword evidence="8 15" id="KW-0418">Kinase</keyword>
<dbReference type="InterPro" id="IPR003594">
    <property type="entry name" value="HATPase_dom"/>
</dbReference>
<keyword evidence="12 14" id="KW-0472">Membrane</keyword>
<feature type="compositionally biased region" description="Polar residues" evidence="13">
    <location>
        <begin position="460"/>
        <end position="469"/>
    </location>
</feature>
<evidence type="ECO:0000256" key="8">
    <source>
        <dbReference type="ARBA" id="ARBA00022777"/>
    </source>
</evidence>
<name>A0A6I1Q2C8_PARAM</name>
<keyword evidence="10 14" id="KW-1133">Transmembrane helix</keyword>
<evidence type="ECO:0000313" key="15">
    <source>
        <dbReference type="EMBL" id="MBB5428996.1"/>
    </source>
</evidence>
<evidence type="ECO:0000256" key="11">
    <source>
        <dbReference type="ARBA" id="ARBA00023012"/>
    </source>
</evidence>